<accession>A0A8E7AWW5</accession>
<reference evidence="1 2" key="1">
    <citation type="submission" date="2021-05" db="EMBL/GenBank/DDBJ databases">
        <title>A novel Methanospirillum isolate from a pyrite-forming mixed culture.</title>
        <authorList>
            <person name="Bunk B."/>
            <person name="Sproer C."/>
            <person name="Spring S."/>
            <person name="Pester M."/>
        </authorList>
    </citation>
    <scope>NUCLEOTIDE SEQUENCE [LARGE SCALE GENOMIC DNA]</scope>
    <source>
        <strain evidence="1 2">J.3.6.1-F.2.7.3</strain>
    </source>
</reference>
<sequence length="53" mass="5952">MADASPTRIEQVARAGREQVNWCVSSPELSGIQNLKRWMQVFAGDRCVAMEEV</sequence>
<name>A0A8E7AWW5_9EURY</name>
<dbReference type="KEGG" id="mrtj:KHC33_01115"/>
<evidence type="ECO:0000313" key="1">
    <source>
        <dbReference type="EMBL" id="QVV89167.1"/>
    </source>
</evidence>
<dbReference type="GeneID" id="65095741"/>
<evidence type="ECO:0000313" key="2">
    <source>
        <dbReference type="Proteomes" id="UP000680656"/>
    </source>
</evidence>
<protein>
    <submittedName>
        <fullName evidence="1">Uncharacterized protein</fullName>
    </submittedName>
</protein>
<dbReference type="RefSeq" id="WP_214419967.1">
    <property type="nucleotide sequence ID" value="NZ_CP075546.1"/>
</dbReference>
<dbReference type="Proteomes" id="UP000680656">
    <property type="component" value="Chromosome"/>
</dbReference>
<dbReference type="EMBL" id="CP075546">
    <property type="protein sequence ID" value="QVV89167.1"/>
    <property type="molecule type" value="Genomic_DNA"/>
</dbReference>
<gene>
    <name evidence="1" type="ORF">KHC33_01115</name>
</gene>
<organism evidence="1 2">
    <name type="scientific">Methanospirillum purgamenti</name>
    <dbReference type="NCBI Taxonomy" id="2834276"/>
    <lineage>
        <taxon>Archaea</taxon>
        <taxon>Methanobacteriati</taxon>
        <taxon>Methanobacteriota</taxon>
        <taxon>Stenosarchaea group</taxon>
        <taxon>Methanomicrobia</taxon>
        <taxon>Methanomicrobiales</taxon>
        <taxon>Methanospirillaceae</taxon>
        <taxon>Methanospirillum</taxon>
    </lineage>
</organism>
<dbReference type="AlphaFoldDB" id="A0A8E7AWW5"/>
<proteinExistence type="predicted"/>
<keyword evidence="2" id="KW-1185">Reference proteome</keyword>